<dbReference type="InterPro" id="IPR001387">
    <property type="entry name" value="Cro/C1-type_HTH"/>
</dbReference>
<dbReference type="SUPFAM" id="SSF47413">
    <property type="entry name" value="lambda repressor-like DNA-binding domains"/>
    <property type="match status" value="1"/>
</dbReference>
<evidence type="ECO:0000259" key="2">
    <source>
        <dbReference type="PROSITE" id="PS50943"/>
    </source>
</evidence>
<dbReference type="Proteomes" id="UP000237381">
    <property type="component" value="Unassembled WGS sequence"/>
</dbReference>
<name>A0A2S4M772_9BURK</name>
<dbReference type="InterPro" id="IPR010982">
    <property type="entry name" value="Lambda_DNA-bd_dom_sf"/>
</dbReference>
<dbReference type="PANTHER" id="PTHR46797">
    <property type="entry name" value="HTH-TYPE TRANSCRIPTIONAL REGULATOR"/>
    <property type="match status" value="1"/>
</dbReference>
<dbReference type="Gene3D" id="1.10.260.40">
    <property type="entry name" value="lambda repressor-like DNA-binding domains"/>
    <property type="match status" value="1"/>
</dbReference>
<proteinExistence type="predicted"/>
<feature type="domain" description="HTH cro/C1-type" evidence="2">
    <location>
        <begin position="11"/>
        <end position="65"/>
    </location>
</feature>
<dbReference type="GO" id="GO:0003677">
    <property type="term" value="F:DNA binding"/>
    <property type="evidence" value="ECO:0007669"/>
    <property type="project" value="UniProtKB-KW"/>
</dbReference>
<accession>A0A2S4M772</accession>
<dbReference type="CDD" id="cd02209">
    <property type="entry name" value="cupin_XRE_C"/>
    <property type="match status" value="1"/>
</dbReference>
<dbReference type="SUPFAM" id="SSF51182">
    <property type="entry name" value="RmlC-like cupins"/>
    <property type="match status" value="1"/>
</dbReference>
<dbReference type="InterPro" id="IPR050807">
    <property type="entry name" value="TransReg_Diox_bact_type"/>
</dbReference>
<dbReference type="CDD" id="cd00093">
    <property type="entry name" value="HTH_XRE"/>
    <property type="match status" value="1"/>
</dbReference>
<protein>
    <submittedName>
        <fullName evidence="3">XRE family transcriptional regulator</fullName>
    </submittedName>
</protein>
<sequence>MNVEALLAKRVRDLRKAHGHTLDDLAEASGVSRSTISLIERQEISPTAVVLNKLADALGVTMAALFADDANGVAQEPLARRADQQTWQDPATGYLRRHVSPVSFASPLELVEVSFPAGESVTFDNVTRLAVTHQQVWVLEGEMSISIGETAWHLKAGDCLAMVLDQQIVFHNPGRKPARYALALTTVSTTQRTTK</sequence>
<dbReference type="SMART" id="SM00530">
    <property type="entry name" value="HTH_XRE"/>
    <property type="match status" value="1"/>
</dbReference>
<evidence type="ECO:0000313" key="4">
    <source>
        <dbReference type="Proteomes" id="UP000237381"/>
    </source>
</evidence>
<keyword evidence="1" id="KW-0238">DNA-binding</keyword>
<reference evidence="3 4" key="1">
    <citation type="submission" date="2018-01" db="EMBL/GenBank/DDBJ databases">
        <title>Genomic Encyclopedia of Type Strains, Phase III (KMG-III): the genomes of soil and plant-associated and newly described type strains.</title>
        <authorList>
            <person name="Whitman W."/>
        </authorList>
    </citation>
    <scope>NUCLEOTIDE SEQUENCE [LARGE SCALE GENOMIC DNA]</scope>
    <source>
        <strain evidence="3 4">JCM 18070</strain>
    </source>
</reference>
<dbReference type="RefSeq" id="WP_103705269.1">
    <property type="nucleotide sequence ID" value="NZ_PQGA01000008.1"/>
</dbReference>
<dbReference type="Gene3D" id="2.60.120.10">
    <property type="entry name" value="Jelly Rolls"/>
    <property type="match status" value="1"/>
</dbReference>
<dbReference type="GO" id="GO:0003700">
    <property type="term" value="F:DNA-binding transcription factor activity"/>
    <property type="evidence" value="ECO:0007669"/>
    <property type="project" value="TreeGrafter"/>
</dbReference>
<dbReference type="GO" id="GO:0005829">
    <property type="term" value="C:cytosol"/>
    <property type="evidence" value="ECO:0007669"/>
    <property type="project" value="TreeGrafter"/>
</dbReference>
<organism evidence="3 4">
    <name type="scientific">Paraburkholderia eburnea</name>
    <dbReference type="NCBI Taxonomy" id="1189126"/>
    <lineage>
        <taxon>Bacteria</taxon>
        <taxon>Pseudomonadati</taxon>
        <taxon>Pseudomonadota</taxon>
        <taxon>Betaproteobacteria</taxon>
        <taxon>Burkholderiales</taxon>
        <taxon>Burkholderiaceae</taxon>
        <taxon>Paraburkholderia</taxon>
    </lineage>
</organism>
<dbReference type="AlphaFoldDB" id="A0A2S4M772"/>
<evidence type="ECO:0000313" key="3">
    <source>
        <dbReference type="EMBL" id="POR50572.1"/>
    </source>
</evidence>
<comment type="caution">
    <text evidence="3">The sequence shown here is derived from an EMBL/GenBank/DDBJ whole genome shotgun (WGS) entry which is preliminary data.</text>
</comment>
<evidence type="ECO:0000256" key="1">
    <source>
        <dbReference type="ARBA" id="ARBA00023125"/>
    </source>
</evidence>
<dbReference type="InterPro" id="IPR014710">
    <property type="entry name" value="RmlC-like_jellyroll"/>
</dbReference>
<gene>
    <name evidence="3" type="ORF">B0G62_10863</name>
</gene>
<dbReference type="OrthoDB" id="73827at2"/>
<dbReference type="EMBL" id="PQGA01000008">
    <property type="protein sequence ID" value="POR50572.1"/>
    <property type="molecule type" value="Genomic_DNA"/>
</dbReference>
<dbReference type="InterPro" id="IPR011051">
    <property type="entry name" value="RmlC_Cupin_sf"/>
</dbReference>
<keyword evidence="4" id="KW-1185">Reference proteome</keyword>
<dbReference type="PANTHER" id="PTHR46797:SF10">
    <property type="entry name" value="BLR1115 PROTEIN"/>
    <property type="match status" value="1"/>
</dbReference>
<dbReference type="Pfam" id="PF01381">
    <property type="entry name" value="HTH_3"/>
    <property type="match status" value="1"/>
</dbReference>
<dbReference type="PROSITE" id="PS50943">
    <property type="entry name" value="HTH_CROC1"/>
    <property type="match status" value="1"/>
</dbReference>